<evidence type="ECO:0000313" key="2">
    <source>
        <dbReference type="RefSeq" id="XP_075083639.1"/>
    </source>
</evidence>
<gene>
    <name evidence="2" type="primary">LOC142167374</name>
</gene>
<name>A0AC58SFD3_TOBAC</name>
<organism evidence="1 2">
    <name type="scientific">Nicotiana tabacum</name>
    <name type="common">Common tobacco</name>
    <dbReference type="NCBI Taxonomy" id="4097"/>
    <lineage>
        <taxon>Eukaryota</taxon>
        <taxon>Viridiplantae</taxon>
        <taxon>Streptophyta</taxon>
        <taxon>Embryophyta</taxon>
        <taxon>Tracheophyta</taxon>
        <taxon>Spermatophyta</taxon>
        <taxon>Magnoliopsida</taxon>
        <taxon>eudicotyledons</taxon>
        <taxon>Gunneridae</taxon>
        <taxon>Pentapetalae</taxon>
        <taxon>asterids</taxon>
        <taxon>lamiids</taxon>
        <taxon>Solanales</taxon>
        <taxon>Solanaceae</taxon>
        <taxon>Nicotianoideae</taxon>
        <taxon>Nicotianeae</taxon>
        <taxon>Nicotiana</taxon>
    </lineage>
</organism>
<accession>A0AC58SFD3</accession>
<protein>
    <submittedName>
        <fullName evidence="2">Uncharacterized protein LOC142167374</fullName>
    </submittedName>
</protein>
<keyword evidence="1" id="KW-1185">Reference proteome</keyword>
<dbReference type="Proteomes" id="UP000790787">
    <property type="component" value="Chromosome 12"/>
</dbReference>
<dbReference type="RefSeq" id="XP_075083639.1">
    <property type="nucleotide sequence ID" value="XM_075227538.1"/>
</dbReference>
<evidence type="ECO:0000313" key="1">
    <source>
        <dbReference type="Proteomes" id="UP000790787"/>
    </source>
</evidence>
<proteinExistence type="predicted"/>
<sequence length="459" mass="53845">MFVVNNDDFHRNFRDLVDTDRPCLVALLETRMRAHASLLNNFNFTEMIEVPVEGQSGGMAILYDHNLITVNNFTRRGQEIHVMIKVLPFRFSWLLSTIYASIDIHARDIMWEKLTNISNSYKGGWLVGGDFNDITMSSKRFRGRTVSISRTSSIWNYINKCRLMDLGYKGSKFTWSNHRKRLKGLIIERLDHFFANEEWANLFSNATVTHLPKTYSDHKPLLLNLNSFSHEALHKPFRSENIWCTYSDFVNLVRNNWLNSNLLEATHRFTINVSNWSKETFGDNFRKKKRILARLKGIQNSHNYVYSLFLQNLEFSLKEEFNNIFKLEEDCWRLRSRIFWLSDGDANTTFFHITASNGRRRRRRRNHISFFKDDQGNWIDKQRDILTHAQSFFVKSFKTSYCLTNKTDDISDLVNFDSLDLSPLSDSELPMQTSPLNHRKCLDQMVVDIQEGEGTGDPA</sequence>
<reference evidence="2" key="2">
    <citation type="submission" date="2025-08" db="UniProtKB">
        <authorList>
            <consortium name="RefSeq"/>
        </authorList>
    </citation>
    <scope>IDENTIFICATION</scope>
    <source>
        <tissue evidence="2">Leaf</tissue>
    </source>
</reference>
<reference evidence="1" key="1">
    <citation type="journal article" date="2014" name="Nat. Commun.">
        <title>The tobacco genome sequence and its comparison with those of tomato and potato.</title>
        <authorList>
            <person name="Sierro N."/>
            <person name="Battey J.N."/>
            <person name="Ouadi S."/>
            <person name="Bakaher N."/>
            <person name="Bovet L."/>
            <person name="Willig A."/>
            <person name="Goepfert S."/>
            <person name="Peitsch M.C."/>
            <person name="Ivanov N.V."/>
        </authorList>
    </citation>
    <scope>NUCLEOTIDE SEQUENCE [LARGE SCALE GENOMIC DNA]</scope>
</reference>